<proteinExistence type="predicted"/>
<sequence>GVLGAVLVWLLLVLIAVLAVEWPAFRRADVVFRDRRAGSRAVARVTPSTRTAGTWRVSSVAAWPRGRGAGTAVMADLIAEADRRGLGLELTPSTSRVRAWYEGLGFQPEQGRRLVRLPTPPHSTPSAST</sequence>
<dbReference type="InterPro" id="IPR016181">
    <property type="entry name" value="Acyl_CoA_acyltransferase"/>
</dbReference>
<reference evidence="1" key="2">
    <citation type="journal article" date="2021" name="PeerJ">
        <title>Extensive microbial diversity within the chicken gut microbiome revealed by metagenomics and culture.</title>
        <authorList>
            <person name="Gilroy R."/>
            <person name="Ravi A."/>
            <person name="Getino M."/>
            <person name="Pursley I."/>
            <person name="Horton D.L."/>
            <person name="Alikhan N.F."/>
            <person name="Baker D."/>
            <person name="Gharbi K."/>
            <person name="Hall N."/>
            <person name="Watson M."/>
            <person name="Adriaenssens E.M."/>
            <person name="Foster-Nyarko E."/>
            <person name="Jarju S."/>
            <person name="Secka A."/>
            <person name="Antonio M."/>
            <person name="Oren A."/>
            <person name="Chaudhuri R.R."/>
            <person name="La Ragione R."/>
            <person name="Hildebrand F."/>
            <person name="Pallen M.J."/>
        </authorList>
    </citation>
    <scope>NUCLEOTIDE SEQUENCE</scope>
    <source>
        <strain evidence="1">ChiGjej1B1-24693</strain>
    </source>
</reference>
<accession>A0A9D1GW33</accession>
<name>A0A9D1GW33_9ACTN</name>
<dbReference type="Proteomes" id="UP000886842">
    <property type="component" value="Unassembled WGS sequence"/>
</dbReference>
<dbReference type="AlphaFoldDB" id="A0A9D1GW33"/>
<dbReference type="EMBL" id="DVLP01000142">
    <property type="protein sequence ID" value="HIT74861.1"/>
    <property type="molecule type" value="Genomic_DNA"/>
</dbReference>
<dbReference type="CDD" id="cd04301">
    <property type="entry name" value="NAT_SF"/>
    <property type="match status" value="1"/>
</dbReference>
<comment type="caution">
    <text evidence="1">The sequence shown here is derived from an EMBL/GenBank/DDBJ whole genome shotgun (WGS) entry which is preliminary data.</text>
</comment>
<protein>
    <submittedName>
        <fullName evidence="1">Uncharacterized protein</fullName>
    </submittedName>
</protein>
<feature type="non-terminal residue" evidence="1">
    <location>
        <position position="1"/>
    </location>
</feature>
<reference evidence="1" key="1">
    <citation type="submission" date="2020-10" db="EMBL/GenBank/DDBJ databases">
        <authorList>
            <person name="Gilroy R."/>
        </authorList>
    </citation>
    <scope>NUCLEOTIDE SEQUENCE</scope>
    <source>
        <strain evidence="1">ChiGjej1B1-24693</strain>
    </source>
</reference>
<dbReference type="SUPFAM" id="SSF55729">
    <property type="entry name" value="Acyl-CoA N-acyltransferases (Nat)"/>
    <property type="match status" value="1"/>
</dbReference>
<gene>
    <name evidence="1" type="ORF">IAA98_04680</name>
</gene>
<evidence type="ECO:0000313" key="1">
    <source>
        <dbReference type="EMBL" id="HIT74861.1"/>
    </source>
</evidence>
<evidence type="ECO:0000313" key="2">
    <source>
        <dbReference type="Proteomes" id="UP000886842"/>
    </source>
</evidence>
<organism evidence="1 2">
    <name type="scientific">Candidatus Avipropionibacterium avicola</name>
    <dbReference type="NCBI Taxonomy" id="2840701"/>
    <lineage>
        <taxon>Bacteria</taxon>
        <taxon>Bacillati</taxon>
        <taxon>Actinomycetota</taxon>
        <taxon>Actinomycetes</taxon>
        <taxon>Propionibacteriales</taxon>
        <taxon>Propionibacteriaceae</taxon>
        <taxon>Propionibacteriaceae incertae sedis</taxon>
        <taxon>Candidatus Avipropionibacterium</taxon>
    </lineage>
</organism>
<dbReference type="Gene3D" id="3.40.630.30">
    <property type="match status" value="1"/>
</dbReference>